<evidence type="ECO:0000256" key="4">
    <source>
        <dbReference type="ARBA" id="ARBA00022833"/>
    </source>
</evidence>
<protein>
    <submittedName>
        <fullName evidence="6">Deacylase</fullName>
    </submittedName>
</protein>
<dbReference type="Proteomes" id="UP001549076">
    <property type="component" value="Unassembled WGS sequence"/>
</dbReference>
<reference evidence="6 7" key="1">
    <citation type="submission" date="2024-06" db="EMBL/GenBank/DDBJ databases">
        <title>Genomic Encyclopedia of Type Strains, Phase IV (KMG-IV): sequencing the most valuable type-strain genomes for metagenomic binning, comparative biology and taxonomic classification.</title>
        <authorList>
            <person name="Goeker M."/>
        </authorList>
    </citation>
    <scope>NUCLEOTIDE SEQUENCE [LARGE SCALE GENOMIC DNA]</scope>
    <source>
        <strain evidence="6 7">DSM 27865</strain>
    </source>
</reference>
<dbReference type="Gene3D" id="3.40.630.10">
    <property type="entry name" value="Zn peptidases"/>
    <property type="match status" value="1"/>
</dbReference>
<keyword evidence="2" id="KW-0479">Metal-binding</keyword>
<dbReference type="PANTHER" id="PTHR37326:SF1">
    <property type="entry name" value="BLL3975 PROTEIN"/>
    <property type="match status" value="1"/>
</dbReference>
<evidence type="ECO:0000313" key="7">
    <source>
        <dbReference type="Proteomes" id="UP001549076"/>
    </source>
</evidence>
<dbReference type="SUPFAM" id="SSF53187">
    <property type="entry name" value="Zn-dependent exopeptidases"/>
    <property type="match status" value="1"/>
</dbReference>
<comment type="caution">
    <text evidence="6">The sequence shown here is derived from an EMBL/GenBank/DDBJ whole genome shotgun (WGS) entry which is preliminary data.</text>
</comment>
<evidence type="ECO:0000256" key="3">
    <source>
        <dbReference type="ARBA" id="ARBA00022801"/>
    </source>
</evidence>
<comment type="cofactor">
    <cofactor evidence="1">
        <name>Zn(2+)</name>
        <dbReference type="ChEBI" id="CHEBI:29105"/>
    </cofactor>
</comment>
<evidence type="ECO:0000256" key="2">
    <source>
        <dbReference type="ARBA" id="ARBA00022723"/>
    </source>
</evidence>
<dbReference type="Pfam" id="PF24827">
    <property type="entry name" value="AstE_AspA_cat"/>
    <property type="match status" value="1"/>
</dbReference>
<feature type="domain" description="Succinylglutamate desuccinylase/Aspartoacylase catalytic" evidence="5">
    <location>
        <begin position="33"/>
        <end position="214"/>
    </location>
</feature>
<dbReference type="InterPro" id="IPR053138">
    <property type="entry name" value="N-alpha-Ac-DABA_deacetylase"/>
</dbReference>
<dbReference type="InterPro" id="IPR043795">
    <property type="entry name" value="N-alpha-Ac-DABA-like"/>
</dbReference>
<evidence type="ECO:0000259" key="5">
    <source>
        <dbReference type="Pfam" id="PF24827"/>
    </source>
</evidence>
<dbReference type="EMBL" id="JBEPML010000004">
    <property type="protein sequence ID" value="MET3791343.1"/>
    <property type="molecule type" value="Genomic_DNA"/>
</dbReference>
<keyword evidence="3" id="KW-0378">Hydrolase</keyword>
<evidence type="ECO:0000313" key="6">
    <source>
        <dbReference type="EMBL" id="MET3791343.1"/>
    </source>
</evidence>
<accession>A0ABV2MX08</accession>
<keyword evidence="7" id="KW-1185">Reference proteome</keyword>
<dbReference type="PANTHER" id="PTHR37326">
    <property type="entry name" value="BLL3975 PROTEIN"/>
    <property type="match status" value="1"/>
</dbReference>
<organism evidence="6 7">
    <name type="scientific">Aquamicrobium terrae</name>
    <dbReference type="NCBI Taxonomy" id="1324945"/>
    <lineage>
        <taxon>Bacteria</taxon>
        <taxon>Pseudomonadati</taxon>
        <taxon>Pseudomonadota</taxon>
        <taxon>Alphaproteobacteria</taxon>
        <taxon>Hyphomicrobiales</taxon>
        <taxon>Phyllobacteriaceae</taxon>
        <taxon>Aquamicrobium</taxon>
    </lineage>
</organism>
<dbReference type="RefSeq" id="WP_354193676.1">
    <property type="nucleotide sequence ID" value="NZ_JBEPML010000004.1"/>
</dbReference>
<evidence type="ECO:0000256" key="1">
    <source>
        <dbReference type="ARBA" id="ARBA00001947"/>
    </source>
</evidence>
<keyword evidence="4" id="KW-0862">Zinc</keyword>
<dbReference type="InterPro" id="IPR055438">
    <property type="entry name" value="AstE_AspA_cat"/>
</dbReference>
<name>A0ABV2MX08_9HYPH</name>
<dbReference type="PIRSF" id="PIRSF039012">
    <property type="entry name" value="ASP"/>
    <property type="match status" value="1"/>
</dbReference>
<gene>
    <name evidence="6" type="ORF">ABID37_001551</name>
</gene>
<sequence length="314" mass="34378">MVKSINVLRPKFTTMADGNDAVLVMHELVGEQDGPTIGISASIHGNENTGSQVILDLYRVLKDMPLKGRVLLLPVVNPYAFAVNHRFSTIDELDLNRQFPGNPNGTYSQQLAHALVREFFQKIDVHIDLHSGTDRPTVDYVYIENDEELSRAFGSRVLYRPVQGKQGTTFAGTTKAVTIETLGISSVVIELGGGIVDQGPYCKRTLDGILNMLRVRGTISGEAAPNPKQIVVTELAGIRPVHGGWLEPLCPANGEFISGDQLLGRVVSPYTFETLEEIRTPFRNGVMIMQHLTRNLVNAGDYGFMVGNMEGASD</sequence>
<proteinExistence type="predicted"/>